<proteinExistence type="inferred from homology"/>
<dbReference type="CDD" id="cd00466">
    <property type="entry name" value="DHQase_II"/>
    <property type="match status" value="1"/>
</dbReference>
<dbReference type="GO" id="GO:0003855">
    <property type="term" value="F:3-dehydroquinate dehydratase activity"/>
    <property type="evidence" value="ECO:0007669"/>
    <property type="project" value="UniProtKB-EC"/>
</dbReference>
<comment type="subunit">
    <text evidence="4 7">Homododecamer.</text>
</comment>
<evidence type="ECO:0000256" key="6">
    <source>
        <dbReference type="ARBA" id="ARBA00023239"/>
    </source>
</evidence>
<dbReference type="PANTHER" id="PTHR21272:SF3">
    <property type="entry name" value="CATABOLIC 3-DEHYDROQUINASE"/>
    <property type="match status" value="1"/>
</dbReference>
<feature type="site" description="Transition state stabilizer" evidence="7">
    <location>
        <position position="21"/>
    </location>
</feature>
<evidence type="ECO:0000313" key="9">
    <source>
        <dbReference type="Proteomes" id="UP001319060"/>
    </source>
</evidence>
<feature type="binding site" evidence="7">
    <location>
        <position position="114"/>
    </location>
    <ligand>
        <name>substrate</name>
    </ligand>
</feature>
<dbReference type="NCBIfam" id="NF003806">
    <property type="entry name" value="PRK05395.1-3"/>
    <property type="match status" value="1"/>
</dbReference>
<accession>A0ABS2ZM37</accession>
<sequence length="151" mass="16750">MNNNRKFLIINGPNLNRLGKREPGIYGAKALDDLKNELKVLAEELLMSISFRQSNSEGDIIDFIHEAAGLYTGIILNAGAYTHYSYAIRDAIASVDVPVIEVHLSNVHAREEFRHKSVIAKETIGQISGFGFDSYKLALQAFNSQIRGNTV</sequence>
<dbReference type="InterPro" id="IPR036441">
    <property type="entry name" value="DHquinase_II_sf"/>
</dbReference>
<dbReference type="NCBIfam" id="NF003805">
    <property type="entry name" value="PRK05395.1-2"/>
    <property type="match status" value="1"/>
</dbReference>
<evidence type="ECO:0000313" key="8">
    <source>
        <dbReference type="EMBL" id="MBN3547691.1"/>
    </source>
</evidence>
<dbReference type="PROSITE" id="PS01029">
    <property type="entry name" value="DEHYDROQUINASE_II"/>
    <property type="match status" value="1"/>
</dbReference>
<dbReference type="EMBL" id="JAFHKS010000044">
    <property type="protein sequence ID" value="MBN3547691.1"/>
    <property type="molecule type" value="Genomic_DNA"/>
</dbReference>
<name>A0ABS2ZM37_9BACL</name>
<dbReference type="SUPFAM" id="SSF52304">
    <property type="entry name" value="Type II 3-dehydroquinate dehydratase"/>
    <property type="match status" value="1"/>
</dbReference>
<dbReference type="PANTHER" id="PTHR21272">
    <property type="entry name" value="CATABOLIC 3-DEHYDROQUINASE"/>
    <property type="match status" value="1"/>
</dbReference>
<feature type="active site" description="Proton donor" evidence="7">
    <location>
        <position position="103"/>
    </location>
</feature>
<dbReference type="Proteomes" id="UP001319060">
    <property type="component" value="Unassembled WGS sequence"/>
</dbReference>
<dbReference type="HAMAP" id="MF_00169">
    <property type="entry name" value="AroQ"/>
    <property type="match status" value="1"/>
</dbReference>
<dbReference type="EC" id="4.2.1.10" evidence="5 7"/>
<dbReference type="Gene3D" id="3.40.50.9100">
    <property type="entry name" value="Dehydroquinase, class II"/>
    <property type="match status" value="1"/>
</dbReference>
<keyword evidence="7" id="KW-0057">Aromatic amino acid biosynthesis</keyword>
<evidence type="ECO:0000256" key="1">
    <source>
        <dbReference type="ARBA" id="ARBA00001864"/>
    </source>
</evidence>
<feature type="binding site" evidence="7">
    <location>
        <position position="90"/>
    </location>
    <ligand>
        <name>substrate</name>
    </ligand>
</feature>
<keyword evidence="9" id="KW-1185">Reference proteome</keyword>
<protein>
    <recommendedName>
        <fullName evidence="5 7">3-dehydroquinate dehydratase</fullName>
        <shortName evidence="7">3-dehydroquinase</shortName>
        <ecNumber evidence="5 7">4.2.1.10</ecNumber>
    </recommendedName>
    <alternativeName>
        <fullName evidence="7">Type II DHQase</fullName>
    </alternativeName>
</protein>
<comment type="similarity">
    <text evidence="3 7">Belongs to the type-II 3-dehydroquinase family.</text>
</comment>
<comment type="catalytic activity">
    <reaction evidence="1 7">
        <text>3-dehydroquinate = 3-dehydroshikimate + H2O</text>
        <dbReference type="Rhea" id="RHEA:21096"/>
        <dbReference type="ChEBI" id="CHEBI:15377"/>
        <dbReference type="ChEBI" id="CHEBI:16630"/>
        <dbReference type="ChEBI" id="CHEBI:32364"/>
        <dbReference type="EC" id="4.2.1.10"/>
    </reaction>
</comment>
<dbReference type="RefSeq" id="WP_188401904.1">
    <property type="nucleotide sequence ID" value="NZ_BMCE01000001.1"/>
</dbReference>
<comment type="function">
    <text evidence="7">Catalyzes a trans-dehydration via an enolate intermediate.</text>
</comment>
<dbReference type="InterPro" id="IPR001874">
    <property type="entry name" value="DHquinase_II"/>
</dbReference>
<organism evidence="8 9">
    <name type="scientific">Fictibacillus barbaricus</name>
    <dbReference type="NCBI Taxonomy" id="182136"/>
    <lineage>
        <taxon>Bacteria</taxon>
        <taxon>Bacillati</taxon>
        <taxon>Bacillota</taxon>
        <taxon>Bacilli</taxon>
        <taxon>Bacillales</taxon>
        <taxon>Fictibacillaceae</taxon>
        <taxon>Fictibacillus</taxon>
    </lineage>
</organism>
<comment type="pathway">
    <text evidence="2 7">Metabolic intermediate biosynthesis; chorismate biosynthesis; chorismate from D-erythrose 4-phosphate and phosphoenolpyruvate: step 3/7.</text>
</comment>
<reference evidence="8 9" key="1">
    <citation type="submission" date="2021-01" db="EMBL/GenBank/DDBJ databases">
        <title>Genome Sequencing of Type Strains.</title>
        <authorList>
            <person name="Lemaire J.F."/>
            <person name="Inderbitzin P."/>
            <person name="Collins S.B."/>
            <person name="Wespe N."/>
            <person name="Knight-Connoni V."/>
        </authorList>
    </citation>
    <scope>NUCLEOTIDE SEQUENCE [LARGE SCALE GENOMIC DNA]</scope>
    <source>
        <strain evidence="8 9">DSM 14730</strain>
    </source>
</reference>
<evidence type="ECO:0000256" key="4">
    <source>
        <dbReference type="ARBA" id="ARBA00011193"/>
    </source>
</evidence>
<dbReference type="NCBIfam" id="NF003807">
    <property type="entry name" value="PRK05395.1-4"/>
    <property type="match status" value="1"/>
</dbReference>
<dbReference type="NCBIfam" id="TIGR01088">
    <property type="entry name" value="aroQ"/>
    <property type="match status" value="1"/>
</dbReference>
<feature type="binding site" evidence="7">
    <location>
        <position position="83"/>
    </location>
    <ligand>
        <name>substrate</name>
    </ligand>
</feature>
<evidence type="ECO:0000256" key="2">
    <source>
        <dbReference type="ARBA" id="ARBA00004902"/>
    </source>
</evidence>
<feature type="active site" description="Proton acceptor" evidence="7">
    <location>
        <position position="26"/>
    </location>
</feature>
<evidence type="ECO:0000256" key="5">
    <source>
        <dbReference type="ARBA" id="ARBA00012060"/>
    </source>
</evidence>
<gene>
    <name evidence="7 8" type="primary">aroQ</name>
    <name evidence="8" type="ORF">JYA64_20490</name>
</gene>
<feature type="binding site" evidence="7">
    <location>
        <position position="77"/>
    </location>
    <ligand>
        <name>substrate</name>
    </ligand>
</feature>
<dbReference type="InterPro" id="IPR018509">
    <property type="entry name" value="DHquinase_II_CS"/>
</dbReference>
<keyword evidence="6 7" id="KW-0456">Lyase</keyword>
<evidence type="ECO:0000256" key="7">
    <source>
        <dbReference type="HAMAP-Rule" id="MF_00169"/>
    </source>
</evidence>
<feature type="binding site" evidence="7">
    <location>
        <begin position="104"/>
        <end position="105"/>
    </location>
    <ligand>
        <name>substrate</name>
    </ligand>
</feature>
<dbReference type="Pfam" id="PF01220">
    <property type="entry name" value="DHquinase_II"/>
    <property type="match status" value="1"/>
</dbReference>
<dbReference type="PIRSF" id="PIRSF001399">
    <property type="entry name" value="DHquinase_II"/>
    <property type="match status" value="1"/>
</dbReference>
<evidence type="ECO:0000256" key="3">
    <source>
        <dbReference type="ARBA" id="ARBA00011037"/>
    </source>
</evidence>
<keyword evidence="7" id="KW-0028">Amino-acid biosynthesis</keyword>
<comment type="caution">
    <text evidence="8">The sequence shown here is derived from an EMBL/GenBank/DDBJ whole genome shotgun (WGS) entry which is preliminary data.</text>
</comment>